<reference evidence="1 2" key="1">
    <citation type="submission" date="2022-05" db="EMBL/GenBank/DDBJ databases">
        <title>Genome Sequencing of Bee-Associated Microbes.</title>
        <authorList>
            <person name="Dunlap C."/>
        </authorList>
    </citation>
    <scope>NUCLEOTIDE SEQUENCE [LARGE SCALE GENOMIC DNA]</scope>
    <source>
        <strain evidence="1 2">NRRL B-04010</strain>
    </source>
</reference>
<comment type="caution">
    <text evidence="1">The sequence shown here is derived from an EMBL/GenBank/DDBJ whole genome shotgun (WGS) entry which is preliminary data.</text>
</comment>
<evidence type="ECO:0000313" key="1">
    <source>
        <dbReference type="EMBL" id="MCY9759154.1"/>
    </source>
</evidence>
<dbReference type="RefSeq" id="WP_268594673.1">
    <property type="nucleotide sequence ID" value="NZ_JAMDLX010000105.1"/>
</dbReference>
<keyword evidence="2" id="KW-1185">Reference proteome</keyword>
<gene>
    <name evidence="1" type="ORF">M5X12_01065</name>
</gene>
<evidence type="ECO:0000313" key="2">
    <source>
        <dbReference type="Proteomes" id="UP001527181"/>
    </source>
</evidence>
<protein>
    <submittedName>
        <fullName evidence="1">Uncharacterized protein</fullName>
    </submittedName>
</protein>
<accession>A0ABT4GR50</accession>
<dbReference type="Proteomes" id="UP001527181">
    <property type="component" value="Unassembled WGS sequence"/>
</dbReference>
<dbReference type="EMBL" id="JAMDNP010000002">
    <property type="protein sequence ID" value="MCY9759154.1"/>
    <property type="molecule type" value="Genomic_DNA"/>
</dbReference>
<organism evidence="1 2">
    <name type="scientific">Paenibacillus alvei</name>
    <name type="common">Bacillus alvei</name>
    <dbReference type="NCBI Taxonomy" id="44250"/>
    <lineage>
        <taxon>Bacteria</taxon>
        <taxon>Bacillati</taxon>
        <taxon>Bacillota</taxon>
        <taxon>Bacilli</taxon>
        <taxon>Bacillales</taxon>
        <taxon>Paenibacillaceae</taxon>
        <taxon>Paenibacillus</taxon>
    </lineage>
</organism>
<name>A0ABT4GR50_PAEAL</name>
<proteinExistence type="predicted"/>
<sequence>MNKNDQILQNILEASKKLKDEGLIVGEARDVKHMGKFPAAVSTGHPIKPLDHRKILFEALRENPGKYGVSVDQANEILSEVDTAWCATIGGGMSTKLAEEYIKLGAEDKPLP</sequence>